<feature type="binding site" description="in other chain" evidence="8">
    <location>
        <position position="244"/>
    </location>
    <ligand>
        <name>IMP</name>
        <dbReference type="ChEBI" id="CHEBI:58053"/>
        <note>ligand shared between dimeric partners</note>
    </ligand>
</feature>
<feature type="binding site" evidence="8">
    <location>
        <begin position="319"/>
        <end position="325"/>
    </location>
    <ligand>
        <name>substrate</name>
    </ligand>
</feature>
<dbReference type="PROSITE" id="PS01266">
    <property type="entry name" value="ADENYLOSUCCIN_SYN_1"/>
    <property type="match status" value="1"/>
</dbReference>
<dbReference type="AlphaFoldDB" id="A0A3E0DJE6"/>
<comment type="function">
    <text evidence="8">Plays an important role in the de novo pathway of purine nucleotide biosynthesis. Catalyzes the first committed step in the biosynthesis of AMP from IMP.</text>
</comment>
<dbReference type="GO" id="GO:0046040">
    <property type="term" value="P:IMP metabolic process"/>
    <property type="evidence" value="ECO:0007669"/>
    <property type="project" value="TreeGrafter"/>
</dbReference>
<comment type="similarity">
    <text evidence="8 10">Belongs to the adenylosuccinate synthetase family.</text>
</comment>
<comment type="pathway">
    <text evidence="8 10">Purine metabolism; AMP biosynthesis via de novo pathway; AMP from IMP: step 1/2.</text>
</comment>
<dbReference type="GO" id="GO:0000287">
    <property type="term" value="F:magnesium ion binding"/>
    <property type="evidence" value="ECO:0007669"/>
    <property type="project" value="UniProtKB-UniRule"/>
</dbReference>
<evidence type="ECO:0000256" key="3">
    <source>
        <dbReference type="ARBA" id="ARBA00022723"/>
    </source>
</evidence>
<dbReference type="CDD" id="cd03108">
    <property type="entry name" value="AdSS"/>
    <property type="match status" value="1"/>
</dbReference>
<feature type="binding site" evidence="8">
    <location>
        <begin position="61"/>
        <end position="63"/>
    </location>
    <ligand>
        <name>GTP</name>
        <dbReference type="ChEBI" id="CHEBI:37565"/>
    </ligand>
</feature>
<feature type="binding site" evidence="8">
    <location>
        <begin position="33"/>
        <end position="39"/>
    </location>
    <ligand>
        <name>GTP</name>
        <dbReference type="ChEBI" id="CHEBI:37565"/>
    </ligand>
</feature>
<evidence type="ECO:0000256" key="8">
    <source>
        <dbReference type="HAMAP-Rule" id="MF_00011"/>
    </source>
</evidence>
<dbReference type="PANTHER" id="PTHR11846">
    <property type="entry name" value="ADENYLOSUCCINATE SYNTHETASE"/>
    <property type="match status" value="1"/>
</dbReference>
<dbReference type="GO" id="GO:0004019">
    <property type="term" value="F:adenylosuccinate synthase activity"/>
    <property type="evidence" value="ECO:0007669"/>
    <property type="project" value="UniProtKB-UniRule"/>
</dbReference>
<dbReference type="InterPro" id="IPR042110">
    <property type="entry name" value="Adenylosuccinate_synth_dom2"/>
</dbReference>
<evidence type="ECO:0000256" key="5">
    <source>
        <dbReference type="ARBA" id="ARBA00022755"/>
    </source>
</evidence>
<dbReference type="GO" id="GO:0005525">
    <property type="term" value="F:GTP binding"/>
    <property type="evidence" value="ECO:0007669"/>
    <property type="project" value="UniProtKB-UniRule"/>
</dbReference>
<comment type="subunit">
    <text evidence="1 8">Homodimer.</text>
</comment>
<feature type="binding site" description="in other chain" evidence="8">
    <location>
        <position position="259"/>
    </location>
    <ligand>
        <name>IMP</name>
        <dbReference type="ChEBI" id="CHEBI:58053"/>
        <note>ligand shared between dimeric partners</note>
    </ligand>
</feature>
<feature type="active site" description="Proton acceptor" evidence="8">
    <location>
        <position position="34"/>
    </location>
</feature>
<dbReference type="NCBIfam" id="NF002223">
    <property type="entry name" value="PRK01117.1"/>
    <property type="match status" value="1"/>
</dbReference>
<dbReference type="Pfam" id="PF00709">
    <property type="entry name" value="Adenylsucc_synt"/>
    <property type="match status" value="1"/>
</dbReference>
<dbReference type="GO" id="GO:0005737">
    <property type="term" value="C:cytoplasm"/>
    <property type="evidence" value="ECO:0007669"/>
    <property type="project" value="UniProtKB-SubCell"/>
</dbReference>
<feature type="binding site" evidence="8">
    <location>
        <position position="325"/>
    </location>
    <ligand>
        <name>GTP</name>
        <dbReference type="ChEBI" id="CHEBI:37565"/>
    </ligand>
</feature>
<dbReference type="NCBIfam" id="TIGR00184">
    <property type="entry name" value="purA"/>
    <property type="match status" value="1"/>
</dbReference>
<name>A0A3E0DJE6_9BACT</name>
<comment type="catalytic activity">
    <reaction evidence="8 10">
        <text>IMP + L-aspartate + GTP = N(6)-(1,2-dicarboxyethyl)-AMP + GDP + phosphate + 2 H(+)</text>
        <dbReference type="Rhea" id="RHEA:15753"/>
        <dbReference type="ChEBI" id="CHEBI:15378"/>
        <dbReference type="ChEBI" id="CHEBI:29991"/>
        <dbReference type="ChEBI" id="CHEBI:37565"/>
        <dbReference type="ChEBI" id="CHEBI:43474"/>
        <dbReference type="ChEBI" id="CHEBI:57567"/>
        <dbReference type="ChEBI" id="CHEBI:58053"/>
        <dbReference type="ChEBI" id="CHEBI:58189"/>
        <dbReference type="EC" id="6.3.4.4"/>
    </reaction>
</comment>
<evidence type="ECO:0000256" key="1">
    <source>
        <dbReference type="ARBA" id="ARBA00011738"/>
    </source>
</evidence>
<feature type="active site" description="Proton donor" evidence="8">
    <location>
        <position position="62"/>
    </location>
</feature>
<dbReference type="HAMAP" id="MF_00011">
    <property type="entry name" value="Adenylosucc_synth"/>
    <property type="match status" value="1"/>
</dbReference>
<dbReference type="Gene3D" id="1.10.300.10">
    <property type="entry name" value="Adenylosuccinate Synthetase, subunit A, domain 2"/>
    <property type="match status" value="1"/>
</dbReference>
<dbReference type="Gene3D" id="3.40.440.10">
    <property type="entry name" value="Adenylosuccinate Synthetase, subunit A, domain 1"/>
    <property type="match status" value="1"/>
</dbReference>
<dbReference type="Gene3D" id="3.90.170.10">
    <property type="entry name" value="Adenylosuccinate Synthetase, subunit A, domain 3"/>
    <property type="match status" value="1"/>
</dbReference>
<feature type="binding site" description="in other chain" evidence="8">
    <location>
        <begin position="34"/>
        <end position="37"/>
    </location>
    <ligand>
        <name>IMP</name>
        <dbReference type="ChEBI" id="CHEBI:58053"/>
        <note>ligand shared between dimeric partners</note>
    </ligand>
</feature>
<dbReference type="EC" id="6.3.4.4" evidence="8 10"/>
<evidence type="ECO:0000256" key="4">
    <source>
        <dbReference type="ARBA" id="ARBA00022741"/>
    </source>
</evidence>
<dbReference type="SUPFAM" id="SSF52540">
    <property type="entry name" value="P-loop containing nucleoside triphosphate hydrolases"/>
    <property type="match status" value="1"/>
</dbReference>
<dbReference type="EMBL" id="QUNF01000026">
    <property type="protein sequence ID" value="REG81574.1"/>
    <property type="molecule type" value="Genomic_DNA"/>
</dbReference>
<dbReference type="InterPro" id="IPR018220">
    <property type="entry name" value="Adenylosuccin_syn_GTP-bd"/>
</dbReference>
<keyword evidence="12" id="KW-1185">Reference proteome</keyword>
<dbReference type="InterPro" id="IPR001114">
    <property type="entry name" value="Adenylosuccinate_synthetase"/>
</dbReference>
<evidence type="ECO:0000313" key="11">
    <source>
        <dbReference type="EMBL" id="REG81574.1"/>
    </source>
</evidence>
<keyword evidence="8" id="KW-0963">Cytoplasm</keyword>
<dbReference type="SMART" id="SM00788">
    <property type="entry name" value="Adenylsucc_synt"/>
    <property type="match status" value="1"/>
</dbReference>
<sequence length="444" mass="49268">MGLSQISRFKKSSVTDKIAHQMKMDVLLGLQWGDEGKGKIVDVLAPEYEIVARFQGGPNAGHTLEFDGIKHVLHQIPSGIFRSQILNIIGNGVVLDPIVLKREIDGLGKFSIDYMKNLVISKKATIIIPTHKLLDAASEKSKGDKKIGSTLKGIGPTYQDKIGRTALRVGDILNPDFKEKYEALVAKHKTTLSFYSHPMDELPGMEEQFFSAVEFFKTLNLIDSEYVVNEALDSNKRILAEGAQGSLLDVDFGSYPFVTSSSTMAAGACTGLGVAPSKIGEVFGIFKAYCTRVGSGPFPTELFDQDGEDMRKEGNEFGSTTGRPRRCGWLDLPALRYSIMINGVTQLFMMKGDVLNIFKEIKVCTHYELPSGARIDKLSFEITEQEVSPVYKIMKGWNCSLENIHSYEDFPAELKQYVEYLETELNVPIKLVSVGPDRTQTILR</sequence>
<evidence type="ECO:0000256" key="7">
    <source>
        <dbReference type="ARBA" id="ARBA00023134"/>
    </source>
</evidence>
<comment type="cofactor">
    <cofactor evidence="8">
        <name>Mg(2+)</name>
        <dbReference type="ChEBI" id="CHEBI:18420"/>
    </cofactor>
    <text evidence="8">Binds 1 Mg(2+) ion per subunit.</text>
</comment>
<feature type="binding site" evidence="8">
    <location>
        <position position="34"/>
    </location>
    <ligand>
        <name>Mg(2+)</name>
        <dbReference type="ChEBI" id="CHEBI:18420"/>
    </ligand>
</feature>
<comment type="caution">
    <text evidence="11">The sequence shown here is derived from an EMBL/GenBank/DDBJ whole genome shotgun (WGS) entry which is preliminary data.</text>
</comment>
<reference evidence="11 12" key="1">
    <citation type="submission" date="2018-08" db="EMBL/GenBank/DDBJ databases">
        <title>Genomic Encyclopedia of Archaeal and Bacterial Type Strains, Phase II (KMG-II): from individual species to whole genera.</title>
        <authorList>
            <person name="Goeker M."/>
        </authorList>
    </citation>
    <scope>NUCLEOTIDE SEQUENCE [LARGE SCALE GENOMIC DNA]</scope>
    <source>
        <strain evidence="11 12">DSM 15986</strain>
    </source>
</reference>
<dbReference type="PROSITE" id="PS00513">
    <property type="entry name" value="ADENYLOSUCCIN_SYN_2"/>
    <property type="match status" value="1"/>
</dbReference>
<comment type="subcellular location">
    <subcellularLocation>
        <location evidence="8">Cytoplasm</location>
    </subcellularLocation>
</comment>
<evidence type="ECO:0000313" key="12">
    <source>
        <dbReference type="Proteomes" id="UP000256405"/>
    </source>
</evidence>
<feature type="binding site" description="in other chain" evidence="8">
    <location>
        <position position="323"/>
    </location>
    <ligand>
        <name>IMP</name>
        <dbReference type="ChEBI" id="CHEBI:58053"/>
        <note>ligand shared between dimeric partners</note>
    </ligand>
</feature>
<dbReference type="InterPro" id="IPR042109">
    <property type="entry name" value="Adenylosuccinate_synth_dom1"/>
</dbReference>
<dbReference type="FunFam" id="1.10.300.10:FF:000001">
    <property type="entry name" value="Adenylosuccinate synthetase"/>
    <property type="match status" value="1"/>
</dbReference>
<feature type="binding site" description="in other chain" evidence="8">
    <location>
        <position position="150"/>
    </location>
    <ligand>
        <name>IMP</name>
        <dbReference type="ChEBI" id="CHEBI:58053"/>
        <note>ligand shared between dimeric partners</note>
    </ligand>
</feature>
<feature type="binding site" evidence="8">
    <location>
        <position position="61"/>
    </location>
    <ligand>
        <name>Mg(2+)</name>
        <dbReference type="ChEBI" id="CHEBI:18420"/>
    </ligand>
</feature>
<feature type="active site" evidence="9">
    <location>
        <position position="161"/>
    </location>
</feature>
<dbReference type="InterPro" id="IPR042111">
    <property type="entry name" value="Adenylosuccinate_synth_dom3"/>
</dbReference>
<evidence type="ECO:0000256" key="10">
    <source>
        <dbReference type="RuleBase" id="RU000520"/>
    </source>
</evidence>
<feature type="binding site" description="in other chain" evidence="8">
    <location>
        <begin position="59"/>
        <end position="62"/>
    </location>
    <ligand>
        <name>IMP</name>
        <dbReference type="ChEBI" id="CHEBI:58053"/>
        <note>ligand shared between dimeric partners</note>
    </ligand>
</feature>
<keyword evidence="4 8" id="KW-0547">Nucleotide-binding</keyword>
<keyword evidence="2 8" id="KW-0436">Ligase</keyword>
<keyword evidence="5 8" id="KW-0658">Purine biosynthesis</keyword>
<evidence type="ECO:0000256" key="6">
    <source>
        <dbReference type="ARBA" id="ARBA00022842"/>
    </source>
</evidence>
<dbReference type="PANTHER" id="PTHR11846:SF0">
    <property type="entry name" value="ADENYLOSUCCINATE SYNTHETASE"/>
    <property type="match status" value="1"/>
</dbReference>
<proteinExistence type="inferred from homology"/>
<dbReference type="InterPro" id="IPR027417">
    <property type="entry name" value="P-loop_NTPase"/>
</dbReference>
<feature type="binding site" evidence="8">
    <location>
        <begin position="351"/>
        <end position="353"/>
    </location>
    <ligand>
        <name>GTP</name>
        <dbReference type="ChEBI" id="CHEBI:37565"/>
    </ligand>
</feature>
<dbReference type="GO" id="GO:0044208">
    <property type="term" value="P:'de novo' AMP biosynthetic process"/>
    <property type="evidence" value="ECO:0007669"/>
    <property type="project" value="UniProtKB-UniRule"/>
</dbReference>
<feature type="binding site" evidence="8">
    <location>
        <begin position="433"/>
        <end position="435"/>
    </location>
    <ligand>
        <name>GTP</name>
        <dbReference type="ChEBI" id="CHEBI:37565"/>
    </ligand>
</feature>
<keyword evidence="7 8" id="KW-0342">GTP-binding</keyword>
<evidence type="ECO:0000256" key="2">
    <source>
        <dbReference type="ARBA" id="ARBA00022598"/>
    </source>
</evidence>
<dbReference type="FunFam" id="3.90.170.10:FF:000001">
    <property type="entry name" value="Adenylosuccinate synthetase"/>
    <property type="match status" value="1"/>
</dbReference>
<dbReference type="UniPathway" id="UPA00075">
    <property type="reaction ID" value="UER00335"/>
</dbReference>
<protein>
    <recommendedName>
        <fullName evidence="8 10">Adenylosuccinate synthetase</fullName>
        <shortName evidence="8">AMPSase</shortName>
        <shortName evidence="8">AdSS</shortName>
        <ecNumber evidence="8 10">6.3.4.4</ecNumber>
    </recommendedName>
    <alternativeName>
        <fullName evidence="8">IMP--aspartate ligase</fullName>
    </alternativeName>
</protein>
<dbReference type="InterPro" id="IPR033128">
    <property type="entry name" value="Adenylosuccin_syn_Lys_AS"/>
</dbReference>
<accession>A0A3E0DJE6</accession>
<keyword evidence="6 8" id="KW-0460">Magnesium</keyword>
<evidence type="ECO:0000256" key="9">
    <source>
        <dbReference type="PROSITE-ProRule" id="PRU10134"/>
    </source>
</evidence>
<gene>
    <name evidence="8" type="primary">purA</name>
    <name evidence="11" type="ORF">C8N25_12679</name>
</gene>
<organism evidence="11 12">
    <name type="scientific">Algoriphagus antarcticus</name>
    <dbReference type="NCBI Taxonomy" id="238540"/>
    <lineage>
        <taxon>Bacteria</taxon>
        <taxon>Pseudomonadati</taxon>
        <taxon>Bacteroidota</taxon>
        <taxon>Cytophagia</taxon>
        <taxon>Cytophagales</taxon>
        <taxon>Cyclobacteriaceae</taxon>
        <taxon>Algoriphagus</taxon>
    </lineage>
</organism>
<keyword evidence="3 8" id="KW-0479">Metal-binding</keyword>
<dbReference type="Proteomes" id="UP000256405">
    <property type="component" value="Unassembled WGS sequence"/>
</dbReference>
<feature type="binding site" evidence="8">
    <location>
        <position position="164"/>
    </location>
    <ligand>
        <name>IMP</name>
        <dbReference type="ChEBI" id="CHEBI:58053"/>
        <note>ligand shared between dimeric partners</note>
    </ligand>
</feature>